<feature type="compositionally biased region" description="Basic and acidic residues" evidence="6">
    <location>
        <begin position="766"/>
        <end position="783"/>
    </location>
</feature>
<dbReference type="EMBL" id="JBGMDY010000004">
    <property type="protein sequence ID" value="KAL2338550.1"/>
    <property type="molecule type" value="Genomic_DNA"/>
</dbReference>
<protein>
    <recommendedName>
        <fullName evidence="11">Autophagy-related protein 11</fullName>
    </recommendedName>
</protein>
<reference evidence="9 10" key="1">
    <citation type="submission" date="2024-08" db="EMBL/GenBank/DDBJ databases">
        <title>Insights into the chromosomal genome structure of Flemingia macrophylla.</title>
        <authorList>
            <person name="Ding Y."/>
            <person name="Zhao Y."/>
            <person name="Bi W."/>
            <person name="Wu M."/>
            <person name="Zhao G."/>
            <person name="Gong Y."/>
            <person name="Li W."/>
            <person name="Zhang P."/>
        </authorList>
    </citation>
    <scope>NUCLEOTIDE SEQUENCE [LARGE SCALE GENOMIC DNA]</scope>
    <source>
        <strain evidence="9">DYQJB</strain>
        <tissue evidence="9">Leaf</tissue>
    </source>
</reference>
<dbReference type="SUPFAM" id="SSF54236">
    <property type="entry name" value="Ubiquitin-like"/>
    <property type="match status" value="1"/>
</dbReference>
<dbReference type="Pfam" id="PF10377">
    <property type="entry name" value="ATG11"/>
    <property type="match status" value="1"/>
</dbReference>
<evidence type="ECO:0000256" key="3">
    <source>
        <dbReference type="ARBA" id="ARBA00023006"/>
    </source>
</evidence>
<feature type="coiled-coil region" evidence="5">
    <location>
        <begin position="647"/>
        <end position="674"/>
    </location>
</feature>
<dbReference type="Pfam" id="PF04108">
    <property type="entry name" value="ATG17_like"/>
    <property type="match status" value="1"/>
</dbReference>
<comment type="caution">
    <text evidence="9">The sequence shown here is derived from an EMBL/GenBank/DDBJ whole genome shotgun (WGS) entry which is preliminary data.</text>
</comment>
<evidence type="ECO:0000259" key="7">
    <source>
        <dbReference type="Pfam" id="PF04108"/>
    </source>
</evidence>
<dbReference type="GO" id="GO:0015031">
    <property type="term" value="P:protein transport"/>
    <property type="evidence" value="ECO:0007669"/>
    <property type="project" value="UniProtKB-KW"/>
</dbReference>
<evidence type="ECO:0000256" key="6">
    <source>
        <dbReference type="SAM" id="MobiDB-lite"/>
    </source>
</evidence>
<evidence type="ECO:0008006" key="11">
    <source>
        <dbReference type="Google" id="ProtNLM"/>
    </source>
</evidence>
<dbReference type="InterPro" id="IPR019460">
    <property type="entry name" value="Atg11_C"/>
</dbReference>
<feature type="domain" description="Autophagy-related protein 11 C-terminal" evidence="8">
    <location>
        <begin position="997"/>
        <end position="1145"/>
    </location>
</feature>
<dbReference type="InterPro" id="IPR029071">
    <property type="entry name" value="Ubiquitin-like_domsf"/>
</dbReference>
<feature type="region of interest" description="Disordered" evidence="6">
    <location>
        <begin position="93"/>
        <end position="127"/>
    </location>
</feature>
<dbReference type="GO" id="GO:0006914">
    <property type="term" value="P:autophagy"/>
    <property type="evidence" value="ECO:0007669"/>
    <property type="project" value="UniProtKB-KW"/>
</dbReference>
<gene>
    <name evidence="9" type="ORF">Fmac_012996</name>
</gene>
<feature type="coiled-coil region" evidence="5">
    <location>
        <begin position="257"/>
        <end position="310"/>
    </location>
</feature>
<evidence type="ECO:0000256" key="4">
    <source>
        <dbReference type="ARBA" id="ARBA00023054"/>
    </source>
</evidence>
<keyword evidence="10" id="KW-1185">Reference proteome</keyword>
<evidence type="ECO:0000256" key="5">
    <source>
        <dbReference type="SAM" id="Coils"/>
    </source>
</evidence>
<feature type="compositionally biased region" description="Polar residues" evidence="6">
    <location>
        <begin position="750"/>
        <end position="762"/>
    </location>
</feature>
<feature type="region of interest" description="Disordered" evidence="6">
    <location>
        <begin position="745"/>
        <end position="799"/>
    </location>
</feature>
<evidence type="ECO:0000259" key="8">
    <source>
        <dbReference type="Pfam" id="PF10377"/>
    </source>
</evidence>
<feature type="coiled-coil region" evidence="5">
    <location>
        <begin position="973"/>
        <end position="1015"/>
    </location>
</feature>
<organism evidence="9 10">
    <name type="scientific">Flemingia macrophylla</name>
    <dbReference type="NCBI Taxonomy" id="520843"/>
    <lineage>
        <taxon>Eukaryota</taxon>
        <taxon>Viridiplantae</taxon>
        <taxon>Streptophyta</taxon>
        <taxon>Embryophyta</taxon>
        <taxon>Tracheophyta</taxon>
        <taxon>Spermatophyta</taxon>
        <taxon>Magnoliopsida</taxon>
        <taxon>eudicotyledons</taxon>
        <taxon>Gunneridae</taxon>
        <taxon>Pentapetalae</taxon>
        <taxon>rosids</taxon>
        <taxon>fabids</taxon>
        <taxon>Fabales</taxon>
        <taxon>Fabaceae</taxon>
        <taxon>Papilionoideae</taxon>
        <taxon>50 kb inversion clade</taxon>
        <taxon>NPAAA clade</taxon>
        <taxon>indigoferoid/millettioid clade</taxon>
        <taxon>Phaseoleae</taxon>
        <taxon>Flemingia</taxon>
    </lineage>
</organism>
<dbReference type="PANTHER" id="PTHR13222">
    <property type="entry name" value="RB1-INDUCIBLE COILED-COIL"/>
    <property type="match status" value="1"/>
</dbReference>
<name>A0ABD1MRV9_9FABA</name>
<dbReference type="Proteomes" id="UP001603857">
    <property type="component" value="Unassembled WGS sequence"/>
</dbReference>
<proteinExistence type="predicted"/>
<feature type="compositionally biased region" description="Polar residues" evidence="6">
    <location>
        <begin position="787"/>
        <end position="798"/>
    </location>
</feature>
<feature type="domain" description="Autophagy protein ATG17-like" evidence="7">
    <location>
        <begin position="147"/>
        <end position="481"/>
    </location>
</feature>
<keyword evidence="4 5" id="KW-0175">Coiled coil</keyword>
<evidence type="ECO:0000256" key="1">
    <source>
        <dbReference type="ARBA" id="ARBA00022448"/>
    </source>
</evidence>
<keyword evidence="1" id="KW-0813">Transport</keyword>
<dbReference type="PANTHER" id="PTHR13222:SF1">
    <property type="entry name" value="RB1-INDUCIBLE COILED-COIL PROTEIN 1"/>
    <property type="match status" value="1"/>
</dbReference>
<dbReference type="AlphaFoldDB" id="A0ABD1MRV9"/>
<dbReference type="InterPro" id="IPR040040">
    <property type="entry name" value="ATG11"/>
</dbReference>
<dbReference type="InterPro" id="IPR045326">
    <property type="entry name" value="ATG17-like_dom"/>
</dbReference>
<accession>A0ABD1MRV9</accession>
<evidence type="ECO:0000313" key="9">
    <source>
        <dbReference type="EMBL" id="KAL2338550.1"/>
    </source>
</evidence>
<keyword evidence="2" id="KW-0653">Protein transport</keyword>
<keyword evidence="3" id="KW-0072">Autophagy</keyword>
<evidence type="ECO:0000256" key="2">
    <source>
        <dbReference type="ARBA" id="ARBA00022927"/>
    </source>
</evidence>
<sequence>MSSSVTGSLVHQGQLLVHIAENGHSFELDCNENTLVEAVMRSIESVTGINLGDQLVLCLDMKLEPQRPLSAYKLPSDNYEVFIFNKARLQNNAVPPPPEQVDIPSHLEPPSPASSHDPHPLDDASDPALKALPSYERQFRYHYHRGHAIYSSTVTKYEHCERLLREQMVQERALEVARGNLDQYYRLLNQNYGDFMKRYTQQHRMHSDLLVNFDKDVEKLRSIKLHPALQTTDRKFLLDLVKEENLRKLVENCTGSHKQFENKISQLKQTFGEVKRRYEELLSSRAFLPIKNLEQAIKEHQKYINEQKSIMQSLSKDVNTVKKLVDDCLSPQLSSSLRPHDAVSALGPMYDVHDKNHLPKMQACDRAISKLLEFCKENKNAMNLFVHNYMQTITYISYLIKDQKLQFPVFKEAMARQDGLFVELKLFRGIGSSYRACLAEIVRRKAAMKLYMGTAGQMAERLAIKREAELKRREDFLRVHSSCIPKDLLTSMGLYDYPSQCDVNITPFDGSLLNIDISDVDRYAPEYLTGVTSKLEKQGNFKGSSALTSDSSHLAEAVDITADSVERYDSEDLLDDSELIEIAGTCKMEVENAKLKAELAARIALLCSLCPEAEYGSLDDERMNILKKTEEALHLKDEYVKHVQSMLKRKQMQCVSYEKRIQELEQKLSDQYVQGQKMSSVDDAADFPLVAGKADIHKSEYISGEAHMPCISTSEPMDEVSCISSSLDAKLGLFREHSGKALDGVDENMWDSSGIQNPQLDSSMMEPHREEAHSADKDKKDKIIGQSGMSLTNSSTGENMPVSHDLVSCDLAVCQDLESKVNDDRVLELQSALAEKCNHFNENETKLKTVMEEVALLRRELEASQKLLDESQMNCAHLENCLHEAREEAQTQKSSADRRASEYSSLRANVVKTRSFFERLKTCVYSPGGVAVFADSLRNLAQSLANSANERDDDDIAEFRKCIRVLADKVAFLSRHREELHEKYTRMEAANEQLRKELEEKIDQVKTYYNKHQLEKQVVYCPYFDGKQREDLFWLLEVHEIAAFVLTPAGHYEAITRNCSNYYLSDESVALFADDLPTRPNYIVGQIVHIERQVVKAAPPRPEHGRADKFTPDKGTDWLTLNSGSTPNPYGLPVGCEYFLVTVAMLPDTTIHSSSPS</sequence>
<feature type="coiled-coil region" evidence="5">
    <location>
        <begin position="840"/>
        <end position="888"/>
    </location>
</feature>
<evidence type="ECO:0000313" key="10">
    <source>
        <dbReference type="Proteomes" id="UP001603857"/>
    </source>
</evidence>